<gene>
    <name evidence="1" type="ORF">QJ048_20775</name>
</gene>
<name>A0ABT6RII9_9BACT</name>
<sequence>MLKDFFFDLLDEYTTNNTVIANCWEEIEKSYGNKKRYYHNLSHLENLHAELTACKDQIAMERDDVCALLSRYSLQYFQEE</sequence>
<dbReference type="EMBL" id="JASBRG010000007">
    <property type="protein sequence ID" value="MDI3322236.1"/>
    <property type="molecule type" value="Genomic_DNA"/>
</dbReference>
<reference evidence="1 2" key="1">
    <citation type="submission" date="2023-05" db="EMBL/GenBank/DDBJ databases">
        <title>Genome sequence of Pinibacter sp. MAH-24.</title>
        <authorList>
            <person name="Huq M.A."/>
        </authorList>
    </citation>
    <scope>NUCLEOTIDE SEQUENCE [LARGE SCALE GENOMIC DNA]</scope>
    <source>
        <strain evidence="1 2">MAH-24</strain>
    </source>
</reference>
<dbReference type="RefSeq" id="WP_282336353.1">
    <property type="nucleotide sequence ID" value="NZ_JASBRG010000007.1"/>
</dbReference>
<dbReference type="Proteomes" id="UP001226434">
    <property type="component" value="Unassembled WGS sequence"/>
</dbReference>
<protein>
    <submittedName>
        <fullName evidence="1">Uncharacterized protein</fullName>
    </submittedName>
</protein>
<accession>A0ABT6RII9</accession>
<organism evidence="1 2">
    <name type="scientific">Pinibacter soli</name>
    <dbReference type="NCBI Taxonomy" id="3044211"/>
    <lineage>
        <taxon>Bacteria</taxon>
        <taxon>Pseudomonadati</taxon>
        <taxon>Bacteroidota</taxon>
        <taxon>Chitinophagia</taxon>
        <taxon>Chitinophagales</taxon>
        <taxon>Chitinophagaceae</taxon>
        <taxon>Pinibacter</taxon>
    </lineage>
</organism>
<keyword evidence="2" id="KW-1185">Reference proteome</keyword>
<evidence type="ECO:0000313" key="2">
    <source>
        <dbReference type="Proteomes" id="UP001226434"/>
    </source>
</evidence>
<comment type="caution">
    <text evidence="1">The sequence shown here is derived from an EMBL/GenBank/DDBJ whole genome shotgun (WGS) entry which is preliminary data.</text>
</comment>
<evidence type="ECO:0000313" key="1">
    <source>
        <dbReference type="EMBL" id="MDI3322236.1"/>
    </source>
</evidence>
<proteinExistence type="predicted"/>